<keyword evidence="3" id="KW-0520">NAD</keyword>
<protein>
    <recommendedName>
        <fullName evidence="1">protein acetyllysine N-acetyltransferase</fullName>
        <ecNumber evidence="1">2.3.1.286</ecNumber>
    </recommendedName>
</protein>
<dbReference type="PANTHER" id="PTHR11085">
    <property type="entry name" value="NAD-DEPENDENT PROTEIN DEACYLASE SIRTUIN-5, MITOCHONDRIAL-RELATED"/>
    <property type="match status" value="1"/>
</dbReference>
<name>A0A1I3SKR1_9BACL</name>
<dbReference type="PROSITE" id="PS50305">
    <property type="entry name" value="SIRTUIN"/>
    <property type="match status" value="1"/>
</dbReference>
<dbReference type="AlphaFoldDB" id="A0A1I3SKR1"/>
<evidence type="ECO:0000256" key="2">
    <source>
        <dbReference type="ARBA" id="ARBA00022679"/>
    </source>
</evidence>
<dbReference type="NCBIfam" id="NF001752">
    <property type="entry name" value="PRK00481.1-1"/>
    <property type="match status" value="1"/>
</dbReference>
<dbReference type="InterPro" id="IPR026591">
    <property type="entry name" value="Sirtuin_cat_small_dom_sf"/>
</dbReference>
<dbReference type="InterPro" id="IPR026590">
    <property type="entry name" value="Ssirtuin_cat_dom"/>
</dbReference>
<keyword evidence="7" id="KW-1185">Reference proteome</keyword>
<dbReference type="Gene3D" id="3.40.50.1220">
    <property type="entry name" value="TPP-binding domain"/>
    <property type="match status" value="1"/>
</dbReference>
<dbReference type="GO" id="GO:0070403">
    <property type="term" value="F:NAD+ binding"/>
    <property type="evidence" value="ECO:0007669"/>
    <property type="project" value="InterPro"/>
</dbReference>
<dbReference type="SUPFAM" id="SSF52467">
    <property type="entry name" value="DHS-like NAD/FAD-binding domain"/>
    <property type="match status" value="1"/>
</dbReference>
<dbReference type="GO" id="GO:0046872">
    <property type="term" value="F:metal ion binding"/>
    <property type="evidence" value="ECO:0007669"/>
    <property type="project" value="UniProtKB-KW"/>
</dbReference>
<dbReference type="CDD" id="cd01407">
    <property type="entry name" value="SIR2-fam"/>
    <property type="match status" value="1"/>
</dbReference>
<organism evidence="6 7">
    <name type="scientific">Thermoflavimicrobium dichotomicum</name>
    <dbReference type="NCBI Taxonomy" id="46223"/>
    <lineage>
        <taxon>Bacteria</taxon>
        <taxon>Bacillati</taxon>
        <taxon>Bacillota</taxon>
        <taxon>Bacilli</taxon>
        <taxon>Bacillales</taxon>
        <taxon>Thermoactinomycetaceae</taxon>
        <taxon>Thermoflavimicrobium</taxon>
    </lineage>
</organism>
<evidence type="ECO:0000313" key="6">
    <source>
        <dbReference type="EMBL" id="SFJ58269.1"/>
    </source>
</evidence>
<evidence type="ECO:0000256" key="1">
    <source>
        <dbReference type="ARBA" id="ARBA00012928"/>
    </source>
</evidence>
<feature type="binding site" evidence="4">
    <location>
        <position position="118"/>
    </location>
    <ligand>
        <name>Zn(2+)</name>
        <dbReference type="ChEBI" id="CHEBI:29105"/>
    </ligand>
</feature>
<evidence type="ECO:0000313" key="7">
    <source>
        <dbReference type="Proteomes" id="UP000199545"/>
    </source>
</evidence>
<dbReference type="EC" id="2.3.1.286" evidence="1"/>
<dbReference type="InterPro" id="IPR050134">
    <property type="entry name" value="NAD-dep_sirtuin_deacylases"/>
</dbReference>
<feature type="domain" description="Deacetylase sirtuin-type" evidence="5">
    <location>
        <begin position="1"/>
        <end position="233"/>
    </location>
</feature>
<evidence type="ECO:0000256" key="4">
    <source>
        <dbReference type="PROSITE-ProRule" id="PRU00236"/>
    </source>
</evidence>
<feature type="binding site" evidence="4">
    <location>
        <position position="134"/>
    </location>
    <ligand>
        <name>Zn(2+)</name>
        <dbReference type="ChEBI" id="CHEBI:29105"/>
    </ligand>
</feature>
<keyword evidence="2" id="KW-0808">Transferase</keyword>
<dbReference type="Proteomes" id="UP000199545">
    <property type="component" value="Unassembled WGS sequence"/>
</dbReference>
<evidence type="ECO:0000256" key="3">
    <source>
        <dbReference type="ARBA" id="ARBA00023027"/>
    </source>
</evidence>
<dbReference type="EMBL" id="FORR01000013">
    <property type="protein sequence ID" value="SFJ58269.1"/>
    <property type="molecule type" value="Genomic_DNA"/>
</dbReference>
<dbReference type="STRING" id="46223.SAMN05421852_11346"/>
<sequence length="233" mass="25808">MILQSKYFVALTGAGMSTESGLPDFRSHGGLWYGKNPYEIASPKAIGTSEFIAFYRNRIEDLQQYRPNIGHQILAKWEKAGYLKAILTQNIDGFHQQAGSQHVIEVHGHLRHLICTECQRAYPADSYRKGIEKCMEERCNGNLRPPIVLFGEELNPDSWSSAVQEVEKADAILVLGTSLTVYPFAGLVELAKETGARIAIINKTETELDHLADIIVHDSIGKVLGEVDQALSG</sequence>
<dbReference type="Gene3D" id="3.30.1600.10">
    <property type="entry name" value="SIR2/SIRT2 'Small Domain"/>
    <property type="match status" value="1"/>
</dbReference>
<feature type="binding site" evidence="4">
    <location>
        <position position="115"/>
    </location>
    <ligand>
        <name>Zn(2+)</name>
        <dbReference type="ChEBI" id="CHEBI:29105"/>
    </ligand>
</feature>
<gene>
    <name evidence="6" type="ORF">SAMN05421852_11346</name>
</gene>
<reference evidence="6 7" key="1">
    <citation type="submission" date="2016-10" db="EMBL/GenBank/DDBJ databases">
        <authorList>
            <person name="de Groot N.N."/>
        </authorList>
    </citation>
    <scope>NUCLEOTIDE SEQUENCE [LARGE SCALE GENOMIC DNA]</scope>
    <source>
        <strain evidence="6 7">DSM 44778</strain>
    </source>
</reference>
<accession>A0A1I3SKR1</accession>
<dbReference type="InterPro" id="IPR029035">
    <property type="entry name" value="DHS-like_NAD/FAD-binding_dom"/>
</dbReference>
<dbReference type="InterPro" id="IPR003000">
    <property type="entry name" value="Sirtuin"/>
</dbReference>
<dbReference type="Pfam" id="PF02146">
    <property type="entry name" value="SIR2"/>
    <property type="match status" value="1"/>
</dbReference>
<proteinExistence type="predicted"/>
<dbReference type="PANTHER" id="PTHR11085:SF10">
    <property type="entry name" value="NAD-DEPENDENT PROTEIN DEACYLASE SIRTUIN-5, MITOCHONDRIAL-RELATED"/>
    <property type="match status" value="1"/>
</dbReference>
<feature type="active site" description="Proton acceptor" evidence="4">
    <location>
        <position position="107"/>
    </location>
</feature>
<dbReference type="NCBIfam" id="NF001753">
    <property type="entry name" value="PRK00481.1-3"/>
    <property type="match status" value="1"/>
</dbReference>
<feature type="binding site" evidence="4">
    <location>
        <position position="139"/>
    </location>
    <ligand>
        <name>Zn(2+)</name>
        <dbReference type="ChEBI" id="CHEBI:29105"/>
    </ligand>
</feature>
<dbReference type="GO" id="GO:0017136">
    <property type="term" value="F:histone deacetylase activity, NAD-dependent"/>
    <property type="evidence" value="ECO:0007669"/>
    <property type="project" value="TreeGrafter"/>
</dbReference>
<keyword evidence="4" id="KW-0862">Zinc</keyword>
<evidence type="ECO:0000259" key="5">
    <source>
        <dbReference type="PROSITE" id="PS50305"/>
    </source>
</evidence>
<keyword evidence="4" id="KW-0479">Metal-binding</keyword>